<comment type="caution">
    <text evidence="1">The sequence shown here is derived from an EMBL/GenBank/DDBJ whole genome shotgun (WGS) entry which is preliminary data.</text>
</comment>
<dbReference type="AlphaFoldDB" id="X0Y593"/>
<gene>
    <name evidence="1" type="ORF">S01H1_81317</name>
</gene>
<reference evidence="1" key="1">
    <citation type="journal article" date="2014" name="Front. Microbiol.">
        <title>High frequency of phylogenetically diverse reductive dehalogenase-homologous genes in deep subseafloor sedimentary metagenomes.</title>
        <authorList>
            <person name="Kawai M."/>
            <person name="Futagami T."/>
            <person name="Toyoda A."/>
            <person name="Takaki Y."/>
            <person name="Nishi S."/>
            <person name="Hori S."/>
            <person name="Arai W."/>
            <person name="Tsubouchi T."/>
            <person name="Morono Y."/>
            <person name="Uchiyama I."/>
            <person name="Ito T."/>
            <person name="Fujiyama A."/>
            <person name="Inagaki F."/>
            <person name="Takami H."/>
        </authorList>
    </citation>
    <scope>NUCLEOTIDE SEQUENCE</scope>
    <source>
        <strain evidence="1">Expedition CK06-06</strain>
    </source>
</reference>
<protein>
    <submittedName>
        <fullName evidence="1">Uncharacterized protein</fullName>
    </submittedName>
</protein>
<name>X0Y593_9ZZZZ</name>
<proteinExistence type="predicted"/>
<feature type="non-terminal residue" evidence="1">
    <location>
        <position position="1"/>
    </location>
</feature>
<dbReference type="EMBL" id="BARS01055015">
    <property type="protein sequence ID" value="GAG42457.1"/>
    <property type="molecule type" value="Genomic_DNA"/>
</dbReference>
<sequence length="170" mass="19863">LALARGKSTTPVVHKIGDPPPKKWPSWTKWLQLCYVPRNNWYARPHPLPRLQGWNYWDWTGFWNCYDRKTSRDLRYAHLTSRRSDLLWTINQVRFSAACGRQDGVLSIIMGTVTPYFDTFLVNVNGEGFKPSGRTFGWRLRKGKNRLEMRIRNTSGVVGPVSHVELDYRP</sequence>
<accession>X0Y593</accession>
<organism evidence="1">
    <name type="scientific">marine sediment metagenome</name>
    <dbReference type="NCBI Taxonomy" id="412755"/>
    <lineage>
        <taxon>unclassified sequences</taxon>
        <taxon>metagenomes</taxon>
        <taxon>ecological metagenomes</taxon>
    </lineage>
</organism>
<evidence type="ECO:0000313" key="1">
    <source>
        <dbReference type="EMBL" id="GAG42457.1"/>
    </source>
</evidence>